<feature type="transmembrane region" description="Helical" evidence="6">
    <location>
        <begin position="72"/>
        <end position="95"/>
    </location>
</feature>
<feature type="transmembrane region" description="Helical" evidence="6">
    <location>
        <begin position="259"/>
        <end position="276"/>
    </location>
</feature>
<dbReference type="GO" id="GO:0022857">
    <property type="term" value="F:transmembrane transporter activity"/>
    <property type="evidence" value="ECO:0007669"/>
    <property type="project" value="InterPro"/>
</dbReference>
<keyword evidence="2" id="KW-0813">Transport</keyword>
<dbReference type="SUPFAM" id="SSF103473">
    <property type="entry name" value="MFS general substrate transporter"/>
    <property type="match status" value="1"/>
</dbReference>
<keyword evidence="9" id="KW-1185">Reference proteome</keyword>
<dbReference type="RefSeq" id="WP_107568769.1">
    <property type="nucleotide sequence ID" value="NZ_PYYB01000001.1"/>
</dbReference>
<feature type="transmembrane region" description="Helical" evidence="6">
    <location>
        <begin position="203"/>
        <end position="227"/>
    </location>
</feature>
<comment type="subcellular location">
    <subcellularLocation>
        <location evidence="1">Cell membrane</location>
        <topology evidence="1">Multi-pass membrane protein</topology>
    </subcellularLocation>
</comment>
<evidence type="ECO:0000256" key="3">
    <source>
        <dbReference type="ARBA" id="ARBA00022692"/>
    </source>
</evidence>
<proteinExistence type="predicted"/>
<dbReference type="InterPro" id="IPR020846">
    <property type="entry name" value="MFS_dom"/>
</dbReference>
<evidence type="ECO:0000256" key="2">
    <source>
        <dbReference type="ARBA" id="ARBA00022448"/>
    </source>
</evidence>
<feature type="transmembrane region" description="Helical" evidence="6">
    <location>
        <begin position="281"/>
        <end position="303"/>
    </location>
</feature>
<feature type="transmembrane region" description="Helical" evidence="6">
    <location>
        <begin position="132"/>
        <end position="155"/>
    </location>
</feature>
<feature type="transmembrane region" description="Helical" evidence="6">
    <location>
        <begin position="43"/>
        <end position="60"/>
    </location>
</feature>
<dbReference type="PANTHER" id="PTHR42718">
    <property type="entry name" value="MAJOR FACILITATOR SUPERFAMILY MULTIDRUG TRANSPORTER MFSC"/>
    <property type="match status" value="1"/>
</dbReference>
<evidence type="ECO:0000313" key="8">
    <source>
        <dbReference type="EMBL" id="PTL60124.1"/>
    </source>
</evidence>
<sequence length="561" mass="57406">MSPRTRSIVLAIAAGLALADASIVTLALPEVLVQLDTSVEGVAAVIGVYALVLAVALVPVERLQRTHGAPLVGAAGMALFGLASLLCGVAGSVVLLLVGRALQAVGGAATLIAVFALLEDGHGADRAHAKRLWLGAAVLSAAVGPALGGALTQAFDWRAIFLFQTPVALAAAWVCRTTPTRDPAVLAADDDAPGPRWAAQPTVALALVSAALTAVLFLLVLLLVAGWSVDPLRAALTVSVLPAAALVGSRIGGDATHRAAAGSLLIGAGTLALAFLPDDRLLWTVAPQVLAGLGMGLALPALGGELLPERTGRDAAWLLTTRHVGIFAIIAVLGSITATRLEDATQRARERGVAVALDARLPPQQKVSLAPALLGSVDAADPRGALLEALDRERASLDPEDLPEYDRMASRVDETLIAAVGESFDVAFLVTGGLAVLAALVLAPKAPPPSVRTGALLGVTLVVTAAAPALYAREQDDRRPTPIALLDPCTAERQLPGSGGLSGFVQDRALEALDTSACELGSSREELVLALADPQDADRFEERYGRRPSAGNIITSLLFGG</sequence>
<dbReference type="OrthoDB" id="5244975at2"/>
<keyword evidence="3 6" id="KW-0812">Transmembrane</keyword>
<dbReference type="InterPro" id="IPR011701">
    <property type="entry name" value="MFS"/>
</dbReference>
<feature type="domain" description="Major facilitator superfamily (MFS) profile" evidence="7">
    <location>
        <begin position="6"/>
        <end position="450"/>
    </location>
</feature>
<feature type="transmembrane region" description="Helical" evidence="6">
    <location>
        <begin position="101"/>
        <end position="120"/>
    </location>
</feature>
<dbReference type="GO" id="GO:0005886">
    <property type="term" value="C:plasma membrane"/>
    <property type="evidence" value="ECO:0007669"/>
    <property type="project" value="UniProtKB-SubCell"/>
</dbReference>
<comment type="caution">
    <text evidence="8">The sequence shown here is derived from an EMBL/GenBank/DDBJ whole genome shotgun (WGS) entry which is preliminary data.</text>
</comment>
<dbReference type="CDD" id="cd17321">
    <property type="entry name" value="MFS_MMR_MDR_like"/>
    <property type="match status" value="1"/>
</dbReference>
<name>A0A2T4ULN7_9ACTN</name>
<reference evidence="8 9" key="1">
    <citation type="submission" date="2018-03" db="EMBL/GenBank/DDBJ databases">
        <title>Aquarubrobacter algicola gen. nov., sp. nov., a novel actinobacterium isolated from shallow eutrophic lake during the end of cyanobacterial harmful algal blooms.</title>
        <authorList>
            <person name="Chun S.J."/>
        </authorList>
    </citation>
    <scope>NUCLEOTIDE SEQUENCE [LARGE SCALE GENOMIC DNA]</scope>
    <source>
        <strain evidence="8 9">Seoho-28</strain>
    </source>
</reference>
<gene>
    <name evidence="8" type="ORF">C7Y72_10940</name>
</gene>
<evidence type="ECO:0000259" key="7">
    <source>
        <dbReference type="PROSITE" id="PS50850"/>
    </source>
</evidence>
<feature type="transmembrane region" description="Helical" evidence="6">
    <location>
        <begin position="454"/>
        <end position="472"/>
    </location>
</feature>
<dbReference type="PROSITE" id="PS50850">
    <property type="entry name" value="MFS"/>
    <property type="match status" value="1"/>
</dbReference>
<dbReference type="Gene3D" id="1.20.1720.10">
    <property type="entry name" value="Multidrug resistance protein D"/>
    <property type="match status" value="1"/>
</dbReference>
<dbReference type="InterPro" id="IPR036259">
    <property type="entry name" value="MFS_trans_sf"/>
</dbReference>
<organism evidence="8 9">
    <name type="scientific">Paraconexibacter algicola</name>
    <dbReference type="NCBI Taxonomy" id="2133960"/>
    <lineage>
        <taxon>Bacteria</taxon>
        <taxon>Bacillati</taxon>
        <taxon>Actinomycetota</taxon>
        <taxon>Thermoleophilia</taxon>
        <taxon>Solirubrobacterales</taxon>
        <taxon>Paraconexibacteraceae</taxon>
        <taxon>Paraconexibacter</taxon>
    </lineage>
</organism>
<feature type="transmembrane region" description="Helical" evidence="6">
    <location>
        <begin position="323"/>
        <end position="341"/>
    </location>
</feature>
<feature type="transmembrane region" description="Helical" evidence="6">
    <location>
        <begin position="234"/>
        <end position="253"/>
    </location>
</feature>
<dbReference type="Proteomes" id="UP000240739">
    <property type="component" value="Unassembled WGS sequence"/>
</dbReference>
<accession>A0A2T4ULN7</accession>
<protein>
    <submittedName>
        <fullName evidence="8">MFS transporter</fullName>
    </submittedName>
</protein>
<dbReference type="PANTHER" id="PTHR42718:SF9">
    <property type="entry name" value="MAJOR FACILITATOR SUPERFAMILY MULTIDRUG TRANSPORTER MFSC"/>
    <property type="match status" value="1"/>
</dbReference>
<keyword evidence="5 6" id="KW-0472">Membrane</keyword>
<keyword evidence="4 6" id="KW-1133">Transmembrane helix</keyword>
<evidence type="ECO:0000256" key="5">
    <source>
        <dbReference type="ARBA" id="ARBA00023136"/>
    </source>
</evidence>
<evidence type="ECO:0000256" key="4">
    <source>
        <dbReference type="ARBA" id="ARBA00022989"/>
    </source>
</evidence>
<evidence type="ECO:0000256" key="6">
    <source>
        <dbReference type="SAM" id="Phobius"/>
    </source>
</evidence>
<dbReference type="EMBL" id="PYYB01000001">
    <property type="protein sequence ID" value="PTL60124.1"/>
    <property type="molecule type" value="Genomic_DNA"/>
</dbReference>
<evidence type="ECO:0000256" key="1">
    <source>
        <dbReference type="ARBA" id="ARBA00004651"/>
    </source>
</evidence>
<dbReference type="AlphaFoldDB" id="A0A2T4ULN7"/>
<feature type="transmembrane region" description="Helical" evidence="6">
    <location>
        <begin position="416"/>
        <end position="442"/>
    </location>
</feature>
<evidence type="ECO:0000313" key="9">
    <source>
        <dbReference type="Proteomes" id="UP000240739"/>
    </source>
</evidence>
<dbReference type="Pfam" id="PF07690">
    <property type="entry name" value="MFS_1"/>
    <property type="match status" value="1"/>
</dbReference>